<dbReference type="InterPro" id="IPR018490">
    <property type="entry name" value="cNMP-bd_dom_sf"/>
</dbReference>
<keyword evidence="3 10" id="KW-0812">Transmembrane</keyword>
<dbReference type="InterPro" id="IPR000595">
    <property type="entry name" value="cNMP-bd_dom"/>
</dbReference>
<dbReference type="PANTHER" id="PTHR45638">
    <property type="entry name" value="CYCLIC NUCLEOTIDE-GATED CATION CHANNEL SUBUNIT A"/>
    <property type="match status" value="1"/>
</dbReference>
<dbReference type="InterPro" id="IPR050866">
    <property type="entry name" value="CNG_cation_channel"/>
</dbReference>
<evidence type="ECO:0000256" key="10">
    <source>
        <dbReference type="SAM" id="Phobius"/>
    </source>
</evidence>
<dbReference type="GO" id="GO:0016020">
    <property type="term" value="C:membrane"/>
    <property type="evidence" value="ECO:0007669"/>
    <property type="project" value="UniProtKB-SubCell"/>
</dbReference>
<dbReference type="GO" id="GO:0044877">
    <property type="term" value="F:protein-containing complex binding"/>
    <property type="evidence" value="ECO:0007669"/>
    <property type="project" value="TreeGrafter"/>
</dbReference>
<dbReference type="Pfam" id="PF00027">
    <property type="entry name" value="cNMP_binding"/>
    <property type="match status" value="1"/>
</dbReference>
<comment type="caution">
    <text evidence="12">The sequence shown here is derived from an EMBL/GenBank/DDBJ whole genome shotgun (WGS) entry which is preliminary data.</text>
</comment>
<organism evidence="12 13">
    <name type="scientific">Potamilus streckersoni</name>
    <dbReference type="NCBI Taxonomy" id="2493646"/>
    <lineage>
        <taxon>Eukaryota</taxon>
        <taxon>Metazoa</taxon>
        <taxon>Spiralia</taxon>
        <taxon>Lophotrochozoa</taxon>
        <taxon>Mollusca</taxon>
        <taxon>Bivalvia</taxon>
        <taxon>Autobranchia</taxon>
        <taxon>Heteroconchia</taxon>
        <taxon>Palaeoheterodonta</taxon>
        <taxon>Unionida</taxon>
        <taxon>Unionoidea</taxon>
        <taxon>Unionidae</taxon>
        <taxon>Ambleminae</taxon>
        <taxon>Lampsilini</taxon>
        <taxon>Potamilus</taxon>
    </lineage>
</organism>
<comment type="subcellular location">
    <subcellularLocation>
        <location evidence="1">Membrane</location>
        <topology evidence="1">Multi-pass membrane protein</topology>
    </subcellularLocation>
</comment>
<reference evidence="12" key="2">
    <citation type="journal article" date="2021" name="Genome Biol. Evol.">
        <title>Developing a high-quality reference genome for a parasitic bivalve with doubly uniparental inheritance (Bivalvia: Unionida).</title>
        <authorList>
            <person name="Smith C.H."/>
        </authorList>
    </citation>
    <scope>NUCLEOTIDE SEQUENCE</scope>
    <source>
        <strain evidence="12">CHS0354</strain>
        <tissue evidence="12">Mantle</tissue>
    </source>
</reference>
<dbReference type="FunFam" id="1.10.287.630:FF:000001">
    <property type="entry name" value="Cyclic nucleotide-gated channel alpha 3"/>
    <property type="match status" value="1"/>
</dbReference>
<protein>
    <recommendedName>
        <fullName evidence="11">Cyclic nucleotide-binding domain-containing protein</fullName>
    </recommendedName>
</protein>
<keyword evidence="5" id="KW-0406">Ion transport</keyword>
<reference evidence="12" key="1">
    <citation type="journal article" date="2021" name="Genome Biol. Evol.">
        <title>A High-Quality Reference Genome for a Parasitic Bivalve with Doubly Uniparental Inheritance (Bivalvia: Unionida).</title>
        <authorList>
            <person name="Smith C.H."/>
        </authorList>
    </citation>
    <scope>NUCLEOTIDE SEQUENCE</scope>
    <source>
        <strain evidence="12">CHS0354</strain>
    </source>
</reference>
<sequence length="920" mass="105119">MAKTGEADDTINSWASDQDSKDQQSQLSLEMKLGTPVCAKERWGRLKTTLTAADTVQKKKMRLDRGDSFLRKFSTRHQGADKVAPELVDLKNGNKFYRTRVRPWWPPVLYPGGSVMFYWLGLVTLALLYNLWTCIAREAFREIQNGYVVWYGLDGLCDLIYLLDIFAQFRTGYLNQGLLVYESSKLAKNYMHSKCFVLDIVSLIPLDFFQFYLGPHALLRFPRFLKVYRGLRFMQLYESRTQYPNLLRVLNLTHILFLGSHWFAAFYYLISEVENFSGSWSYPLPEGDFASVTRKYLMSLHWSTLTLTTIGDLPPPETNWQYVFVIVSYLIGVFIFATIVGQVGNVITNRNASRQEFERLLDGAKLYMQTYNVPRELQKRVQRWYDYVWIRGRLNCNDINSLGLLPDKLKTELALHVNLETLKKVTIFQKCRPEFLHDLMLKMKAYIFTPGDLICRRGEVARELFIIADGVVEIIGENGTVLTRMSTGDFFGEIGILNLDGGINRRTADVRSVGYSELFVLSRDDVLAALKDHPDAESIIRAYGQKRLRQIEQHREKMRSTPNSPVEKTDSSSYFNNNISLPDGGNTQAKSHFLRSPALKRLFRVKFKKMDQFTNQKDHDVSQASEVFQNEAVRMKELDTNESKLVGKPAMNFRRASTLKAIQEIPNSAESSPVLTRTEETNTNDNLENEDISMSPSKSKLSELVLNILNMKRSQYFPVESNQTDPGNTDATLSGNPKELQCDNCSSETVCVENHHDLSEDTEVDSDIPIDGSSKGNVVSHAQPPIPRIFLTPTSNYLFDTDETIEISDKQEKDDSSNSLLFQIGDKTKSESYKAEKDPVSTHSHYATPVDPLEYLENLKNTMEKRLMALEASNSESISRLEVAVQKQQELMDQILSCMLKVQERQINQGTDKFIESTSV</sequence>
<dbReference type="PROSITE" id="PS50042">
    <property type="entry name" value="CNMP_BINDING_3"/>
    <property type="match status" value="1"/>
</dbReference>
<keyword evidence="8" id="KW-0407">Ion channel</keyword>
<dbReference type="Gene3D" id="2.60.120.10">
    <property type="entry name" value="Jelly Rolls"/>
    <property type="match status" value="1"/>
</dbReference>
<dbReference type="Proteomes" id="UP001195483">
    <property type="component" value="Unassembled WGS sequence"/>
</dbReference>
<evidence type="ECO:0000256" key="2">
    <source>
        <dbReference type="ARBA" id="ARBA00022448"/>
    </source>
</evidence>
<feature type="transmembrane region" description="Helical" evidence="10">
    <location>
        <begin position="116"/>
        <end position="136"/>
    </location>
</feature>
<keyword evidence="6 10" id="KW-0472">Membrane</keyword>
<evidence type="ECO:0000256" key="5">
    <source>
        <dbReference type="ARBA" id="ARBA00023065"/>
    </source>
</evidence>
<name>A0AAE0SPC1_9BIVA</name>
<evidence type="ECO:0000256" key="6">
    <source>
        <dbReference type="ARBA" id="ARBA00023136"/>
    </source>
</evidence>
<keyword evidence="13" id="KW-1185">Reference proteome</keyword>
<dbReference type="EMBL" id="JAEAOA010001512">
    <property type="protein sequence ID" value="KAK3595777.1"/>
    <property type="molecule type" value="Genomic_DNA"/>
</dbReference>
<feature type="transmembrane region" description="Helical" evidence="10">
    <location>
        <begin position="249"/>
        <end position="270"/>
    </location>
</feature>
<dbReference type="InterPro" id="IPR014710">
    <property type="entry name" value="RmlC-like_jellyroll"/>
</dbReference>
<dbReference type="AlphaFoldDB" id="A0AAE0SPC1"/>
<evidence type="ECO:0000313" key="12">
    <source>
        <dbReference type="EMBL" id="KAK3595777.1"/>
    </source>
</evidence>
<feature type="transmembrane region" description="Helical" evidence="10">
    <location>
        <begin position="322"/>
        <end position="347"/>
    </location>
</feature>
<evidence type="ECO:0000313" key="13">
    <source>
        <dbReference type="Proteomes" id="UP001195483"/>
    </source>
</evidence>
<feature type="domain" description="Cyclic nucleotide-binding" evidence="11">
    <location>
        <begin position="427"/>
        <end position="524"/>
    </location>
</feature>
<evidence type="ECO:0000256" key="9">
    <source>
        <dbReference type="SAM" id="MobiDB-lite"/>
    </source>
</evidence>
<keyword evidence="2" id="KW-0813">Transport</keyword>
<keyword evidence="7" id="KW-1071">Ligand-gated ion channel</keyword>
<evidence type="ECO:0000256" key="3">
    <source>
        <dbReference type="ARBA" id="ARBA00022692"/>
    </source>
</evidence>
<evidence type="ECO:0000256" key="1">
    <source>
        <dbReference type="ARBA" id="ARBA00004141"/>
    </source>
</evidence>
<dbReference type="Pfam" id="PF00520">
    <property type="entry name" value="Ion_trans"/>
    <property type="match status" value="1"/>
</dbReference>
<feature type="region of interest" description="Disordered" evidence="9">
    <location>
        <begin position="1"/>
        <end position="21"/>
    </location>
</feature>
<keyword evidence="4 10" id="KW-1133">Transmembrane helix</keyword>
<dbReference type="SMART" id="SM00100">
    <property type="entry name" value="cNMP"/>
    <property type="match status" value="1"/>
</dbReference>
<gene>
    <name evidence="12" type="ORF">CHS0354_025412</name>
</gene>
<evidence type="ECO:0000256" key="7">
    <source>
        <dbReference type="ARBA" id="ARBA00023286"/>
    </source>
</evidence>
<dbReference type="PROSITE" id="PS00889">
    <property type="entry name" value="CNMP_BINDING_2"/>
    <property type="match status" value="1"/>
</dbReference>
<feature type="transmembrane region" description="Helical" evidence="10">
    <location>
        <begin position="148"/>
        <end position="169"/>
    </location>
</feature>
<dbReference type="SUPFAM" id="SSF51206">
    <property type="entry name" value="cAMP-binding domain-like"/>
    <property type="match status" value="1"/>
</dbReference>
<evidence type="ECO:0000256" key="8">
    <source>
        <dbReference type="ARBA" id="ARBA00023303"/>
    </source>
</evidence>
<dbReference type="Gene3D" id="1.10.287.70">
    <property type="match status" value="1"/>
</dbReference>
<reference evidence="12" key="3">
    <citation type="submission" date="2023-05" db="EMBL/GenBank/DDBJ databases">
        <authorList>
            <person name="Smith C.H."/>
        </authorList>
    </citation>
    <scope>NUCLEOTIDE SEQUENCE</scope>
    <source>
        <strain evidence="12">CHS0354</strain>
        <tissue evidence="12">Mantle</tissue>
    </source>
</reference>
<evidence type="ECO:0000256" key="4">
    <source>
        <dbReference type="ARBA" id="ARBA00022989"/>
    </source>
</evidence>
<dbReference type="SUPFAM" id="SSF81324">
    <property type="entry name" value="Voltage-gated potassium channels"/>
    <property type="match status" value="1"/>
</dbReference>
<dbReference type="InterPro" id="IPR005821">
    <property type="entry name" value="Ion_trans_dom"/>
</dbReference>
<dbReference type="Gene3D" id="1.10.287.630">
    <property type="entry name" value="Helix hairpin bin"/>
    <property type="match status" value="1"/>
</dbReference>
<dbReference type="PROSITE" id="PS00888">
    <property type="entry name" value="CNMP_BINDING_1"/>
    <property type="match status" value="1"/>
</dbReference>
<proteinExistence type="predicted"/>
<dbReference type="InterPro" id="IPR018488">
    <property type="entry name" value="cNMP-bd_CS"/>
</dbReference>
<feature type="region of interest" description="Disordered" evidence="9">
    <location>
        <begin position="666"/>
        <end position="698"/>
    </location>
</feature>
<dbReference type="PANTHER" id="PTHR45638:SF7">
    <property type="entry name" value="CYCLIC NUCLEOTIDE-GATED ION CHANNEL-LIKE, ISOFORM E"/>
    <property type="match status" value="1"/>
</dbReference>
<dbReference type="CDD" id="cd00038">
    <property type="entry name" value="CAP_ED"/>
    <property type="match status" value="1"/>
</dbReference>
<accession>A0AAE0SPC1</accession>
<dbReference type="GO" id="GO:0005221">
    <property type="term" value="F:intracellularly cyclic nucleotide-activated monoatomic cation channel activity"/>
    <property type="evidence" value="ECO:0007669"/>
    <property type="project" value="InterPro"/>
</dbReference>
<feature type="transmembrane region" description="Helical" evidence="10">
    <location>
        <begin position="189"/>
        <end position="213"/>
    </location>
</feature>
<evidence type="ECO:0000259" key="11">
    <source>
        <dbReference type="PROSITE" id="PS50042"/>
    </source>
</evidence>